<dbReference type="AlphaFoldDB" id="A0A7J8LY72"/>
<evidence type="ECO:0000259" key="3">
    <source>
        <dbReference type="Pfam" id="PF14363"/>
    </source>
</evidence>
<name>A0A7J8LY72_9ROSI</name>
<keyword evidence="2" id="KW-0547">Nucleotide-binding</keyword>
<keyword evidence="5" id="KW-1185">Reference proteome</keyword>
<sequence>MTMVGEMWSHLGSTMGTLMLVYTLFKQFFPYHLQDSFEKYFNRIVRFAYPYVEITFDEFTGERMKRSEGYSRIKSYLGDKSTASAKRLKADVVKDSQSAVLSMDYNEEITDEFQGVKVWWSANRTLPTTQRISWYPNDDEKKYYRLTVHKRHRELITQSYISHVMMEGKEIATRKRQRKLYSNNPSQNWYGYRRSKWSNVLFEHPATFDTLAMDAKLKEEIKNDLI</sequence>
<keyword evidence="2" id="KW-0067">ATP-binding</keyword>
<evidence type="ECO:0000256" key="1">
    <source>
        <dbReference type="ARBA" id="ARBA00022801"/>
    </source>
</evidence>
<protein>
    <recommendedName>
        <fullName evidence="3">AAA-type ATPase N-terminal domain-containing protein</fullName>
    </recommendedName>
</protein>
<evidence type="ECO:0000256" key="2">
    <source>
        <dbReference type="ARBA" id="ARBA00022840"/>
    </source>
</evidence>
<dbReference type="InterPro" id="IPR050747">
    <property type="entry name" value="Mitochondrial_chaperone_BCS1"/>
</dbReference>
<comment type="caution">
    <text evidence="4">The sequence shown here is derived from an EMBL/GenBank/DDBJ whole genome shotgun (WGS) entry which is preliminary data.</text>
</comment>
<dbReference type="EMBL" id="JABEZX010000006">
    <property type="protein sequence ID" value="MBA0557407.1"/>
    <property type="molecule type" value="Genomic_DNA"/>
</dbReference>
<dbReference type="Pfam" id="PF14363">
    <property type="entry name" value="AAA_assoc"/>
    <property type="match status" value="1"/>
</dbReference>
<accession>A0A7J8LY72</accession>
<keyword evidence="1" id="KW-0378">Hydrolase</keyword>
<dbReference type="PANTHER" id="PTHR23070">
    <property type="entry name" value="BCS1 AAA-TYPE ATPASE"/>
    <property type="match status" value="1"/>
</dbReference>
<evidence type="ECO:0000313" key="4">
    <source>
        <dbReference type="EMBL" id="MBA0557407.1"/>
    </source>
</evidence>
<gene>
    <name evidence="4" type="ORF">Golob_014478</name>
</gene>
<reference evidence="4 5" key="1">
    <citation type="journal article" date="2019" name="Genome Biol. Evol.">
        <title>Insights into the evolution of the New World diploid cottons (Gossypium, subgenus Houzingenia) based on genome sequencing.</title>
        <authorList>
            <person name="Grover C.E."/>
            <person name="Arick M.A. 2nd"/>
            <person name="Thrash A."/>
            <person name="Conover J.L."/>
            <person name="Sanders W.S."/>
            <person name="Peterson D.G."/>
            <person name="Frelichowski J.E."/>
            <person name="Scheffler J.A."/>
            <person name="Scheffler B.E."/>
            <person name="Wendel J.F."/>
        </authorList>
    </citation>
    <scope>NUCLEOTIDE SEQUENCE [LARGE SCALE GENOMIC DNA]</scope>
    <source>
        <strain evidence="4">157</strain>
        <tissue evidence="4">Leaf</tissue>
    </source>
</reference>
<proteinExistence type="predicted"/>
<feature type="non-terminal residue" evidence="4">
    <location>
        <position position="226"/>
    </location>
</feature>
<dbReference type="GO" id="GO:0016787">
    <property type="term" value="F:hydrolase activity"/>
    <property type="evidence" value="ECO:0007669"/>
    <property type="project" value="UniProtKB-KW"/>
</dbReference>
<feature type="domain" description="AAA-type ATPase N-terminal" evidence="3">
    <location>
        <begin position="29"/>
        <end position="122"/>
    </location>
</feature>
<organism evidence="4 5">
    <name type="scientific">Gossypium lobatum</name>
    <dbReference type="NCBI Taxonomy" id="34289"/>
    <lineage>
        <taxon>Eukaryota</taxon>
        <taxon>Viridiplantae</taxon>
        <taxon>Streptophyta</taxon>
        <taxon>Embryophyta</taxon>
        <taxon>Tracheophyta</taxon>
        <taxon>Spermatophyta</taxon>
        <taxon>Magnoliopsida</taxon>
        <taxon>eudicotyledons</taxon>
        <taxon>Gunneridae</taxon>
        <taxon>Pentapetalae</taxon>
        <taxon>rosids</taxon>
        <taxon>malvids</taxon>
        <taxon>Malvales</taxon>
        <taxon>Malvaceae</taxon>
        <taxon>Malvoideae</taxon>
        <taxon>Gossypium</taxon>
    </lineage>
</organism>
<evidence type="ECO:0000313" key="5">
    <source>
        <dbReference type="Proteomes" id="UP000593572"/>
    </source>
</evidence>
<dbReference type="InterPro" id="IPR025753">
    <property type="entry name" value="AAA_N_dom"/>
</dbReference>
<dbReference type="Proteomes" id="UP000593572">
    <property type="component" value="Unassembled WGS sequence"/>
</dbReference>
<dbReference type="GO" id="GO:0005524">
    <property type="term" value="F:ATP binding"/>
    <property type="evidence" value="ECO:0007669"/>
    <property type="project" value="UniProtKB-KW"/>
</dbReference>